<keyword evidence="3" id="KW-1185">Reference proteome</keyword>
<feature type="chain" id="PRO_5020355654" evidence="1">
    <location>
        <begin position="20"/>
        <end position="321"/>
    </location>
</feature>
<dbReference type="AlphaFoldDB" id="A0A4Q9H2P3"/>
<comment type="caution">
    <text evidence="2">The sequence shown here is derived from an EMBL/GenBank/DDBJ whole genome shotgun (WGS) entry which is preliminary data.</text>
</comment>
<name>A0A4Q9H2P3_9BURK</name>
<protein>
    <submittedName>
        <fullName evidence="2">Uncharacterized protein</fullName>
    </submittedName>
</protein>
<evidence type="ECO:0000313" key="2">
    <source>
        <dbReference type="EMBL" id="TBO28358.1"/>
    </source>
</evidence>
<feature type="signal peptide" evidence="1">
    <location>
        <begin position="1"/>
        <end position="19"/>
    </location>
</feature>
<dbReference type="EMBL" id="SIXI01000007">
    <property type="protein sequence ID" value="TBO28358.1"/>
    <property type="molecule type" value="Genomic_DNA"/>
</dbReference>
<dbReference type="Proteomes" id="UP000292120">
    <property type="component" value="Unassembled WGS sequence"/>
</dbReference>
<reference evidence="2 3" key="1">
    <citation type="submission" date="2019-02" db="EMBL/GenBank/DDBJ databases">
        <title>Aquabacterium sp. strain KMB7.</title>
        <authorList>
            <person name="Chen W.-M."/>
        </authorList>
    </citation>
    <scope>NUCLEOTIDE SEQUENCE [LARGE SCALE GENOMIC DNA]</scope>
    <source>
        <strain evidence="2 3">KMB7</strain>
    </source>
</reference>
<dbReference type="PROSITE" id="PS51257">
    <property type="entry name" value="PROKAR_LIPOPROTEIN"/>
    <property type="match status" value="1"/>
</dbReference>
<evidence type="ECO:0000313" key="3">
    <source>
        <dbReference type="Proteomes" id="UP000292120"/>
    </source>
</evidence>
<proteinExistence type="predicted"/>
<sequence length="321" mass="34005">MTRRTPFALTLLSTLLLTACGGGGDTTPNAVTPVPSYLEGPVGQLVGLAPEVLALGTYTVSNCVDASNNSVSRKLRLMEDGSVVWLDAANNDAVLARFTPSTTAIQYRIMEVYDNGSYYHEVNEYASGGARTLQIRFDTEDVIVNTSTVQDTCSSSPQVPTVLNISVALNDAIVARKLSSAVRSTGADPATGSLSQDETISTLDAATSTQVTYRVRRSVSATGVISHQIDNNAPVVWTNWITALQASNGTRGYYSEVWDTFTGTSSSAANASGTPANPRISVELAHPTLRLWPGSGNAFVMLQRDTASQANGQAFMVSLPQ</sequence>
<gene>
    <name evidence="2" type="ORF">EYS42_15240</name>
</gene>
<organism evidence="2 3">
    <name type="scientific">Aquabacterium lacunae</name>
    <dbReference type="NCBI Taxonomy" id="2528630"/>
    <lineage>
        <taxon>Bacteria</taxon>
        <taxon>Pseudomonadati</taxon>
        <taxon>Pseudomonadota</taxon>
        <taxon>Betaproteobacteria</taxon>
        <taxon>Burkholderiales</taxon>
        <taxon>Aquabacterium</taxon>
    </lineage>
</organism>
<keyword evidence="1" id="KW-0732">Signal</keyword>
<evidence type="ECO:0000256" key="1">
    <source>
        <dbReference type="SAM" id="SignalP"/>
    </source>
</evidence>
<dbReference type="RefSeq" id="WP_130969054.1">
    <property type="nucleotide sequence ID" value="NZ_SIXI01000007.1"/>
</dbReference>
<accession>A0A4Q9H2P3</accession>